<feature type="compositionally biased region" description="Pro residues" evidence="1">
    <location>
        <begin position="1"/>
        <end position="11"/>
    </location>
</feature>
<evidence type="ECO:0000313" key="2">
    <source>
        <dbReference type="EMBL" id="CVK34268.1"/>
    </source>
</evidence>
<feature type="region of interest" description="Disordered" evidence="1">
    <location>
        <begin position="1"/>
        <end position="37"/>
    </location>
</feature>
<dbReference type="AlphaFoldDB" id="A0A0X3BQG6"/>
<dbReference type="EMBL" id="LT158599">
    <property type="protein sequence ID" value="CVK34268.1"/>
    <property type="molecule type" value="Genomic_DNA"/>
</dbReference>
<sequence length="95" mass="10228">MLPGQEPPTPPRILSIPLSGADGERGLDEPHPETLEAGRNQVRVRAGLTLVPSRAFQLTFPMKTAPVWRVGESRLYLCPGSGLWASPLPCPHPPG</sequence>
<organism evidence="2 3">
    <name type="scientific">Methanoculleus bourgensis</name>
    <dbReference type="NCBI Taxonomy" id="83986"/>
    <lineage>
        <taxon>Archaea</taxon>
        <taxon>Methanobacteriati</taxon>
        <taxon>Methanobacteriota</taxon>
        <taxon>Stenosarchaea group</taxon>
        <taxon>Methanomicrobia</taxon>
        <taxon>Methanomicrobiales</taxon>
        <taxon>Methanomicrobiaceae</taxon>
        <taxon>Methanoculleus</taxon>
    </lineage>
</organism>
<feature type="compositionally biased region" description="Basic and acidic residues" evidence="1">
    <location>
        <begin position="22"/>
        <end position="36"/>
    </location>
</feature>
<name>A0A0X3BQG6_9EURY</name>
<evidence type="ECO:0000313" key="3">
    <source>
        <dbReference type="Proteomes" id="UP000069850"/>
    </source>
</evidence>
<protein>
    <submittedName>
        <fullName evidence="2">Uncharacterized protein</fullName>
    </submittedName>
</protein>
<reference evidence="2 3" key="1">
    <citation type="submission" date="2016-01" db="EMBL/GenBank/DDBJ databases">
        <authorList>
            <person name="Manzoor S."/>
        </authorList>
    </citation>
    <scope>NUCLEOTIDE SEQUENCE [LARGE SCALE GENOMIC DNA]</scope>
    <source>
        <strain evidence="2">Methanoculleus sp MAB1</strain>
    </source>
</reference>
<accession>A0A0X3BQG6</accession>
<proteinExistence type="predicted"/>
<dbReference type="Proteomes" id="UP000069850">
    <property type="component" value="Chromosome 1"/>
</dbReference>
<evidence type="ECO:0000256" key="1">
    <source>
        <dbReference type="SAM" id="MobiDB-lite"/>
    </source>
</evidence>
<gene>
    <name evidence="2" type="ORF">MMAB1_3055</name>
</gene>
<dbReference type="KEGG" id="mema:MMAB1_3055"/>